<feature type="transmembrane region" description="Helical" evidence="1">
    <location>
        <begin position="29"/>
        <end position="51"/>
    </location>
</feature>
<evidence type="ECO:0000256" key="1">
    <source>
        <dbReference type="SAM" id="Phobius"/>
    </source>
</evidence>
<reference evidence="2 3" key="1">
    <citation type="submission" date="2018-01" db="EMBL/GenBank/DDBJ databases">
        <title>Metagenomic assembled genomes from two thermal pools in the Uzon Caldera, Kamchatka, Russia.</title>
        <authorList>
            <person name="Wilkins L."/>
            <person name="Ettinger C."/>
        </authorList>
    </citation>
    <scope>NUCLEOTIDE SEQUENCE [LARGE SCALE GENOMIC DNA]</scope>
    <source>
        <strain evidence="2">ARK-10</strain>
    </source>
</reference>
<protein>
    <submittedName>
        <fullName evidence="2">Uncharacterized protein</fullName>
    </submittedName>
</protein>
<feature type="transmembrane region" description="Helical" evidence="1">
    <location>
        <begin position="6"/>
        <end position="22"/>
    </location>
</feature>
<evidence type="ECO:0000313" key="3">
    <source>
        <dbReference type="Proteomes" id="UP000236910"/>
    </source>
</evidence>
<keyword evidence="1" id="KW-0812">Transmembrane</keyword>
<proteinExistence type="predicted"/>
<keyword evidence="1" id="KW-1133">Transmembrane helix</keyword>
<keyword evidence="1" id="KW-0472">Membrane</keyword>
<evidence type="ECO:0000313" key="2">
    <source>
        <dbReference type="EMBL" id="PMP82041.1"/>
    </source>
</evidence>
<feature type="transmembrane region" description="Helical" evidence="1">
    <location>
        <begin position="109"/>
        <end position="129"/>
    </location>
</feature>
<feature type="transmembrane region" description="Helical" evidence="1">
    <location>
        <begin position="85"/>
        <end position="103"/>
    </location>
</feature>
<gene>
    <name evidence="2" type="ORF">C0175_04390</name>
</gene>
<accession>A0A2J6X5V6</accession>
<sequence length="142" mass="16531">MKKNEFLNFLIFLVLLLFDIATNENTNFLVSLTFLIVIFLKDGSLLNIFYLLVIDCFFGKFIGFFTFPTLVGVLFFNFISSKIKVPIIIQVFGVYVFLFTFLFGLTQNLFYSIEFFAESLLLSVVLVFITSKVSYEQERNRV</sequence>
<organism evidence="2 3">
    <name type="scientific">Caldisericum exile</name>
    <dbReference type="NCBI Taxonomy" id="693075"/>
    <lineage>
        <taxon>Bacteria</taxon>
        <taxon>Pseudomonadati</taxon>
        <taxon>Caldisericota/Cryosericota group</taxon>
        <taxon>Caldisericota</taxon>
        <taxon>Caldisericia</taxon>
        <taxon>Caldisericales</taxon>
        <taxon>Caldisericaceae</taxon>
        <taxon>Caldisericum</taxon>
    </lineage>
</organism>
<dbReference type="EMBL" id="PNIX01000259">
    <property type="protein sequence ID" value="PMP82041.1"/>
    <property type="molecule type" value="Genomic_DNA"/>
</dbReference>
<comment type="caution">
    <text evidence="2">The sequence shown here is derived from an EMBL/GenBank/DDBJ whole genome shotgun (WGS) entry which is preliminary data.</text>
</comment>
<name>A0A2J6X5V6_9BACT</name>
<feature type="transmembrane region" description="Helical" evidence="1">
    <location>
        <begin position="57"/>
        <end position="78"/>
    </location>
</feature>
<dbReference type="Proteomes" id="UP000236910">
    <property type="component" value="Unassembled WGS sequence"/>
</dbReference>
<dbReference type="AlphaFoldDB" id="A0A2J6X5V6"/>